<feature type="binding site" evidence="9">
    <location>
        <begin position="45"/>
        <end position="49"/>
    </location>
    <ligand>
        <name>substrate</name>
    </ligand>
</feature>
<dbReference type="InterPro" id="IPR029056">
    <property type="entry name" value="Ribokinase-like"/>
</dbReference>
<accession>A0A7W6HCL5</accession>
<feature type="binding site" evidence="9">
    <location>
        <position position="297"/>
    </location>
    <ligand>
        <name>K(+)</name>
        <dbReference type="ChEBI" id="CHEBI:29103"/>
    </ligand>
</feature>
<evidence type="ECO:0000256" key="7">
    <source>
        <dbReference type="ARBA" id="ARBA00022958"/>
    </source>
</evidence>
<dbReference type="GO" id="GO:0005524">
    <property type="term" value="F:ATP binding"/>
    <property type="evidence" value="ECO:0007669"/>
    <property type="project" value="UniProtKB-UniRule"/>
</dbReference>
<comment type="activity regulation">
    <text evidence="9">Activated by a monovalent cation that binds near, but not in, the active site. The most likely occupant of the site in vivo is potassium. Ion binding induces a conformational change that may alter substrate affinity.</text>
</comment>
<feature type="binding site" evidence="9">
    <location>
        <begin position="231"/>
        <end position="236"/>
    </location>
    <ligand>
        <name>ATP</name>
        <dbReference type="ChEBI" id="CHEBI:30616"/>
    </ligand>
</feature>
<comment type="subunit">
    <text evidence="9">Homodimer.</text>
</comment>
<evidence type="ECO:0000256" key="1">
    <source>
        <dbReference type="ARBA" id="ARBA00022679"/>
    </source>
</evidence>
<evidence type="ECO:0000256" key="3">
    <source>
        <dbReference type="ARBA" id="ARBA00022741"/>
    </source>
</evidence>
<evidence type="ECO:0000313" key="12">
    <source>
        <dbReference type="Proteomes" id="UP000588647"/>
    </source>
</evidence>
<comment type="subcellular location">
    <subcellularLocation>
        <location evidence="9">Cytoplasm</location>
    </subcellularLocation>
</comment>
<keyword evidence="8 9" id="KW-0119">Carbohydrate metabolism</keyword>
<feature type="binding site" evidence="9">
    <location>
        <position position="260"/>
    </location>
    <ligand>
        <name>K(+)</name>
        <dbReference type="ChEBI" id="CHEBI:29103"/>
    </ligand>
</feature>
<feature type="binding site" evidence="9">
    <location>
        <position position="294"/>
    </location>
    <ligand>
        <name>K(+)</name>
        <dbReference type="ChEBI" id="CHEBI:29103"/>
    </ligand>
</feature>
<gene>
    <name evidence="9" type="primary">rbsK</name>
    <name evidence="11" type="ORF">GGR03_001834</name>
</gene>
<reference evidence="11 12" key="1">
    <citation type="submission" date="2020-08" db="EMBL/GenBank/DDBJ databases">
        <title>Genomic Encyclopedia of Type Strains, Phase IV (KMG-IV): sequencing the most valuable type-strain genomes for metagenomic binning, comparative biology and taxonomic classification.</title>
        <authorList>
            <person name="Goeker M."/>
        </authorList>
    </citation>
    <scope>NUCLEOTIDE SEQUENCE [LARGE SCALE GENOMIC DNA]</scope>
    <source>
        <strain evidence="11 12">DSM 103570</strain>
    </source>
</reference>
<dbReference type="GO" id="GO:0019303">
    <property type="term" value="P:D-ribose catabolic process"/>
    <property type="evidence" value="ECO:0007669"/>
    <property type="project" value="UniProtKB-UniRule"/>
</dbReference>
<dbReference type="InterPro" id="IPR011877">
    <property type="entry name" value="Ribokinase"/>
</dbReference>
<feature type="binding site" evidence="9">
    <location>
        <position position="264"/>
    </location>
    <ligand>
        <name>substrate</name>
    </ligand>
</feature>
<dbReference type="CDD" id="cd01174">
    <property type="entry name" value="ribokinase"/>
    <property type="match status" value="1"/>
</dbReference>
<evidence type="ECO:0000256" key="9">
    <source>
        <dbReference type="HAMAP-Rule" id="MF_01987"/>
    </source>
</evidence>
<keyword evidence="5 9" id="KW-0067">ATP-binding</keyword>
<keyword evidence="3 9" id="KW-0547">Nucleotide-binding</keyword>
<feature type="binding site" evidence="9">
    <location>
        <begin position="17"/>
        <end position="19"/>
    </location>
    <ligand>
        <name>substrate</name>
    </ligand>
</feature>
<feature type="domain" description="Carbohydrate kinase PfkB" evidence="10">
    <location>
        <begin position="9"/>
        <end position="306"/>
    </location>
</feature>
<evidence type="ECO:0000256" key="6">
    <source>
        <dbReference type="ARBA" id="ARBA00022842"/>
    </source>
</evidence>
<comment type="caution">
    <text evidence="9">Lacks conserved residue(s) required for the propagation of feature annotation.</text>
</comment>
<protein>
    <recommendedName>
        <fullName evidence="9">Ribokinase</fullName>
        <shortName evidence="9">RK</shortName>
        <ecNumber evidence="9">2.7.1.15</ecNumber>
    </recommendedName>
</protein>
<sequence>MSEQPDTPLVVVFGSLNVDLVCRVETIPRPGETVLAPGYDQLFGGKGANQAVAAARALGGEGRVAMVGAVGEDALGGAVIDNLAGEGIGTAAIRKAADRTGCAFISIDAAGENAITVASGANGRLTAEALGDERLDARSVLVLQMETPLTENLAAATKARACGARVVVNLAPVPRQLDAATLEQLLALTDCLVVNETELAAAAELAGLPAGGADEQAGALAGRHGIVVIATLGAEGAILADPVAPLNRIAAHKVTVVDTTGAGDTFVGVLAAGLATGLAVPDAARRAVIAGSLACRRVGAQSAMPTGAEIDAAQ</sequence>
<comment type="function">
    <text evidence="9">Catalyzes the phosphorylation of ribose at O-5 in a reaction requiring ATP and magnesium. The resulting D-ribose-5-phosphate can then be used either for sythesis of nucleotides, histidine, and tryptophan, or as a component of the pentose phosphate pathway.</text>
</comment>
<proteinExistence type="inferred from homology"/>
<dbReference type="PRINTS" id="PR00990">
    <property type="entry name" value="RIBOKINASE"/>
</dbReference>
<keyword evidence="9" id="KW-0963">Cytoplasm</keyword>
<keyword evidence="1 9" id="KW-0808">Transferase</keyword>
<dbReference type="HAMAP" id="MF_01987">
    <property type="entry name" value="Ribokinase"/>
    <property type="match status" value="1"/>
</dbReference>
<dbReference type="EMBL" id="JACIEM010000002">
    <property type="protein sequence ID" value="MBB4002759.1"/>
    <property type="molecule type" value="Genomic_DNA"/>
</dbReference>
<feature type="active site" description="Proton acceptor" evidence="9">
    <location>
        <position position="264"/>
    </location>
</feature>
<keyword evidence="4 9" id="KW-0418">Kinase</keyword>
<dbReference type="GO" id="GO:0046872">
    <property type="term" value="F:metal ion binding"/>
    <property type="evidence" value="ECO:0007669"/>
    <property type="project" value="UniProtKB-KW"/>
</dbReference>
<dbReference type="GO" id="GO:0005829">
    <property type="term" value="C:cytosol"/>
    <property type="evidence" value="ECO:0007669"/>
    <property type="project" value="TreeGrafter"/>
</dbReference>
<keyword evidence="2 9" id="KW-0479">Metal-binding</keyword>
<organism evidence="11 12">
    <name type="scientific">Aurantimonas endophytica</name>
    <dbReference type="NCBI Taxonomy" id="1522175"/>
    <lineage>
        <taxon>Bacteria</taxon>
        <taxon>Pseudomonadati</taxon>
        <taxon>Pseudomonadota</taxon>
        <taxon>Alphaproteobacteria</taxon>
        <taxon>Hyphomicrobiales</taxon>
        <taxon>Aurantimonadaceae</taxon>
        <taxon>Aurantimonas</taxon>
    </lineage>
</organism>
<dbReference type="Proteomes" id="UP000588647">
    <property type="component" value="Unassembled WGS sequence"/>
</dbReference>
<evidence type="ECO:0000259" key="10">
    <source>
        <dbReference type="Pfam" id="PF00294"/>
    </source>
</evidence>
<dbReference type="PANTHER" id="PTHR10584:SF166">
    <property type="entry name" value="RIBOKINASE"/>
    <property type="match status" value="1"/>
</dbReference>
<dbReference type="Pfam" id="PF00294">
    <property type="entry name" value="PfkB"/>
    <property type="match status" value="1"/>
</dbReference>
<dbReference type="SUPFAM" id="SSF53613">
    <property type="entry name" value="Ribokinase-like"/>
    <property type="match status" value="1"/>
</dbReference>
<evidence type="ECO:0000256" key="4">
    <source>
        <dbReference type="ARBA" id="ARBA00022777"/>
    </source>
</evidence>
<dbReference type="AlphaFoldDB" id="A0A7W6HCL5"/>
<feature type="binding site" evidence="9">
    <location>
        <begin position="263"/>
        <end position="264"/>
    </location>
    <ligand>
        <name>ATP</name>
        <dbReference type="ChEBI" id="CHEBI:30616"/>
    </ligand>
</feature>
<dbReference type="InterPro" id="IPR002139">
    <property type="entry name" value="Ribo/fructo_kinase"/>
</dbReference>
<comment type="similarity">
    <text evidence="9">Belongs to the carbohydrate kinase PfkB family. Ribokinase subfamily.</text>
</comment>
<feature type="binding site" evidence="9">
    <location>
        <position position="195"/>
    </location>
    <ligand>
        <name>ATP</name>
        <dbReference type="ChEBI" id="CHEBI:30616"/>
    </ligand>
</feature>
<keyword evidence="12" id="KW-1185">Reference proteome</keyword>
<dbReference type="Gene3D" id="3.40.1190.20">
    <property type="match status" value="1"/>
</dbReference>
<comment type="catalytic activity">
    <reaction evidence="9">
        <text>D-ribose + ATP = D-ribose 5-phosphate + ADP + H(+)</text>
        <dbReference type="Rhea" id="RHEA:13697"/>
        <dbReference type="ChEBI" id="CHEBI:15378"/>
        <dbReference type="ChEBI" id="CHEBI:30616"/>
        <dbReference type="ChEBI" id="CHEBI:47013"/>
        <dbReference type="ChEBI" id="CHEBI:78346"/>
        <dbReference type="ChEBI" id="CHEBI:456216"/>
        <dbReference type="EC" id="2.7.1.15"/>
    </reaction>
</comment>
<keyword evidence="6 9" id="KW-0460">Magnesium</keyword>
<evidence type="ECO:0000256" key="5">
    <source>
        <dbReference type="ARBA" id="ARBA00022840"/>
    </source>
</evidence>
<keyword evidence="7 9" id="KW-0630">Potassium</keyword>
<feature type="binding site" evidence="9">
    <location>
        <position position="299"/>
    </location>
    <ligand>
        <name>K(+)</name>
        <dbReference type="ChEBI" id="CHEBI:29103"/>
    </ligand>
</feature>
<dbReference type="InterPro" id="IPR011611">
    <property type="entry name" value="PfkB_dom"/>
</dbReference>
<comment type="caution">
    <text evidence="11">The sequence shown here is derived from an EMBL/GenBank/DDBJ whole genome shotgun (WGS) entry which is preliminary data.</text>
</comment>
<feature type="binding site" evidence="9">
    <location>
        <position position="258"/>
    </location>
    <ligand>
        <name>K(+)</name>
        <dbReference type="ChEBI" id="CHEBI:29103"/>
    </ligand>
</feature>
<dbReference type="PANTHER" id="PTHR10584">
    <property type="entry name" value="SUGAR KINASE"/>
    <property type="match status" value="1"/>
</dbReference>
<comment type="pathway">
    <text evidence="9">Carbohydrate metabolism; D-ribose degradation; D-ribose 5-phosphate from beta-D-ribopyranose: step 2/2.</text>
</comment>
<comment type="cofactor">
    <cofactor evidence="9">
        <name>Mg(2+)</name>
        <dbReference type="ChEBI" id="CHEBI:18420"/>
    </cofactor>
    <text evidence="9">Requires a divalent cation, most likely magnesium in vivo, as an electrophilic catalyst to aid phosphoryl group transfer. It is the chelate of the metal and the nucleotide that is the actual substrate.</text>
</comment>
<dbReference type="UniPathway" id="UPA00916">
    <property type="reaction ID" value="UER00889"/>
</dbReference>
<feature type="binding site" evidence="9">
    <location>
        <position position="146"/>
    </location>
    <ligand>
        <name>substrate</name>
    </ligand>
</feature>
<evidence type="ECO:0000256" key="2">
    <source>
        <dbReference type="ARBA" id="ARBA00022723"/>
    </source>
</evidence>
<name>A0A7W6HCL5_9HYPH</name>
<dbReference type="EC" id="2.7.1.15" evidence="9"/>
<dbReference type="GO" id="GO:0004747">
    <property type="term" value="F:ribokinase activity"/>
    <property type="evidence" value="ECO:0007669"/>
    <property type="project" value="UniProtKB-UniRule"/>
</dbReference>
<evidence type="ECO:0000313" key="11">
    <source>
        <dbReference type="EMBL" id="MBB4002759.1"/>
    </source>
</evidence>
<evidence type="ECO:0000256" key="8">
    <source>
        <dbReference type="ARBA" id="ARBA00023277"/>
    </source>
</evidence>
<dbReference type="RefSeq" id="WP_246367761.1">
    <property type="nucleotide sequence ID" value="NZ_JAAAMM010000002.1"/>
</dbReference>